<evidence type="ECO:0000256" key="5">
    <source>
        <dbReference type="ARBA" id="ARBA00022989"/>
    </source>
</evidence>
<evidence type="ECO:0000256" key="7">
    <source>
        <dbReference type="SAM" id="Phobius"/>
    </source>
</evidence>
<evidence type="ECO:0000256" key="4">
    <source>
        <dbReference type="ARBA" id="ARBA00022801"/>
    </source>
</evidence>
<evidence type="ECO:0000259" key="8">
    <source>
        <dbReference type="Pfam" id="PF01694"/>
    </source>
</evidence>
<dbReference type="AlphaFoldDB" id="A0A9P6B7G7"/>
<keyword evidence="5 7" id="KW-1133">Transmembrane helix</keyword>
<sequence>MATRSFHRSLFFSNISCRFPLRVVRPVPRNIGIRESHLRPSSWTGTPLQNTFPLRLQLSRILQFSHSKVIAALRTTYFERGAHGRGQRNDGSKKDPWSRIRSYIDRIPQNVVFYGILGSNILVYLAWSWAIQNYVRLGAVGPYRFMIDNFTVSWPNFREATWMSLHFSAAPLIKFQMDTFDSTIQGPAVLSLLGNTTFLGLYLSGGVICSAVSLLWNKFFTHRRDYFSLGASGAVYSVLAFYACAFPTTTFLLFFIIPVPAWACMTGLFTWDLYSAIIQKGSTIDSAGHVGGILGGVLFYLRMRNRHMFF</sequence>
<feature type="domain" description="Peptidase S54 rhomboid" evidence="8">
    <location>
        <begin position="177"/>
        <end position="301"/>
    </location>
</feature>
<comment type="caution">
    <text evidence="9">The sequence shown here is derived from an EMBL/GenBank/DDBJ whole genome shotgun (WGS) entry which is preliminary data.</text>
</comment>
<dbReference type="InterPro" id="IPR022764">
    <property type="entry name" value="Peptidase_S54_rhomboid_dom"/>
</dbReference>
<comment type="similarity">
    <text evidence="2">Belongs to the peptidase S54 family.</text>
</comment>
<keyword evidence="3 7" id="KW-0812">Transmembrane</keyword>
<dbReference type="PANTHER" id="PTHR43731">
    <property type="entry name" value="RHOMBOID PROTEASE"/>
    <property type="match status" value="1"/>
</dbReference>
<evidence type="ECO:0000256" key="3">
    <source>
        <dbReference type="ARBA" id="ARBA00022692"/>
    </source>
</evidence>
<comment type="subcellular location">
    <subcellularLocation>
        <location evidence="1">Membrane</location>
        <topology evidence="1">Multi-pass membrane protein</topology>
    </subcellularLocation>
</comment>
<evidence type="ECO:0000256" key="1">
    <source>
        <dbReference type="ARBA" id="ARBA00004141"/>
    </source>
</evidence>
<keyword evidence="10" id="KW-1185">Reference proteome</keyword>
<gene>
    <name evidence="9" type="ORF">BS47DRAFT_1288692</name>
</gene>
<keyword evidence="6 7" id="KW-0472">Membrane</keyword>
<dbReference type="Pfam" id="PF01694">
    <property type="entry name" value="Rhomboid"/>
    <property type="match status" value="1"/>
</dbReference>
<accession>A0A9P6B7G7</accession>
<dbReference type="InterPro" id="IPR050925">
    <property type="entry name" value="Rhomboid_protease_S54"/>
</dbReference>
<feature type="transmembrane region" description="Helical" evidence="7">
    <location>
        <begin position="283"/>
        <end position="301"/>
    </location>
</feature>
<evidence type="ECO:0000313" key="10">
    <source>
        <dbReference type="Proteomes" id="UP000886523"/>
    </source>
</evidence>
<dbReference type="InterPro" id="IPR035952">
    <property type="entry name" value="Rhomboid-like_sf"/>
</dbReference>
<proteinExistence type="inferred from homology"/>
<feature type="transmembrane region" description="Helical" evidence="7">
    <location>
        <begin position="199"/>
        <end position="217"/>
    </location>
</feature>
<dbReference type="GO" id="GO:0006465">
    <property type="term" value="P:signal peptide processing"/>
    <property type="evidence" value="ECO:0007669"/>
    <property type="project" value="TreeGrafter"/>
</dbReference>
<dbReference type="GO" id="GO:0004252">
    <property type="term" value="F:serine-type endopeptidase activity"/>
    <property type="evidence" value="ECO:0007669"/>
    <property type="project" value="InterPro"/>
</dbReference>
<evidence type="ECO:0000256" key="2">
    <source>
        <dbReference type="ARBA" id="ARBA00009045"/>
    </source>
</evidence>
<organism evidence="9 10">
    <name type="scientific">Hydnum rufescens UP504</name>
    <dbReference type="NCBI Taxonomy" id="1448309"/>
    <lineage>
        <taxon>Eukaryota</taxon>
        <taxon>Fungi</taxon>
        <taxon>Dikarya</taxon>
        <taxon>Basidiomycota</taxon>
        <taxon>Agaricomycotina</taxon>
        <taxon>Agaricomycetes</taxon>
        <taxon>Cantharellales</taxon>
        <taxon>Hydnaceae</taxon>
        <taxon>Hydnum</taxon>
    </lineage>
</organism>
<name>A0A9P6B7G7_9AGAM</name>
<keyword evidence="4" id="KW-0378">Hydrolase</keyword>
<dbReference type="OrthoDB" id="418595at2759"/>
<dbReference type="Proteomes" id="UP000886523">
    <property type="component" value="Unassembled WGS sequence"/>
</dbReference>
<evidence type="ECO:0000313" key="9">
    <source>
        <dbReference type="EMBL" id="KAF9519184.1"/>
    </source>
</evidence>
<dbReference type="PANTHER" id="PTHR43731:SF14">
    <property type="entry name" value="PRESENILIN-ASSOCIATED RHOMBOID-LIKE PROTEIN, MITOCHONDRIAL"/>
    <property type="match status" value="1"/>
</dbReference>
<dbReference type="EMBL" id="MU128919">
    <property type="protein sequence ID" value="KAF9519184.1"/>
    <property type="molecule type" value="Genomic_DNA"/>
</dbReference>
<dbReference type="SUPFAM" id="SSF144091">
    <property type="entry name" value="Rhomboid-like"/>
    <property type="match status" value="1"/>
</dbReference>
<evidence type="ECO:0000256" key="6">
    <source>
        <dbReference type="ARBA" id="ARBA00023136"/>
    </source>
</evidence>
<feature type="transmembrane region" description="Helical" evidence="7">
    <location>
        <begin position="111"/>
        <end position="130"/>
    </location>
</feature>
<protein>
    <recommendedName>
        <fullName evidence="8">Peptidase S54 rhomboid domain-containing protein</fullName>
    </recommendedName>
</protein>
<dbReference type="Gene3D" id="1.20.1540.10">
    <property type="entry name" value="Rhomboid-like"/>
    <property type="match status" value="1"/>
</dbReference>
<reference evidence="9" key="1">
    <citation type="journal article" date="2020" name="Nat. Commun.">
        <title>Large-scale genome sequencing of mycorrhizal fungi provides insights into the early evolution of symbiotic traits.</title>
        <authorList>
            <person name="Miyauchi S."/>
            <person name="Kiss E."/>
            <person name="Kuo A."/>
            <person name="Drula E."/>
            <person name="Kohler A."/>
            <person name="Sanchez-Garcia M."/>
            <person name="Morin E."/>
            <person name="Andreopoulos B."/>
            <person name="Barry K.W."/>
            <person name="Bonito G."/>
            <person name="Buee M."/>
            <person name="Carver A."/>
            <person name="Chen C."/>
            <person name="Cichocki N."/>
            <person name="Clum A."/>
            <person name="Culley D."/>
            <person name="Crous P.W."/>
            <person name="Fauchery L."/>
            <person name="Girlanda M."/>
            <person name="Hayes R.D."/>
            <person name="Keri Z."/>
            <person name="LaButti K."/>
            <person name="Lipzen A."/>
            <person name="Lombard V."/>
            <person name="Magnuson J."/>
            <person name="Maillard F."/>
            <person name="Murat C."/>
            <person name="Nolan M."/>
            <person name="Ohm R.A."/>
            <person name="Pangilinan J."/>
            <person name="Pereira M.F."/>
            <person name="Perotto S."/>
            <person name="Peter M."/>
            <person name="Pfister S."/>
            <person name="Riley R."/>
            <person name="Sitrit Y."/>
            <person name="Stielow J.B."/>
            <person name="Szollosi G."/>
            <person name="Zifcakova L."/>
            <person name="Stursova M."/>
            <person name="Spatafora J.W."/>
            <person name="Tedersoo L."/>
            <person name="Vaario L.M."/>
            <person name="Yamada A."/>
            <person name="Yan M."/>
            <person name="Wang P."/>
            <person name="Xu J."/>
            <person name="Bruns T."/>
            <person name="Baldrian P."/>
            <person name="Vilgalys R."/>
            <person name="Dunand C."/>
            <person name="Henrissat B."/>
            <person name="Grigoriev I.V."/>
            <person name="Hibbett D."/>
            <person name="Nagy L.G."/>
            <person name="Martin F.M."/>
        </authorList>
    </citation>
    <scope>NUCLEOTIDE SEQUENCE</scope>
    <source>
        <strain evidence="9">UP504</strain>
    </source>
</reference>
<feature type="transmembrane region" description="Helical" evidence="7">
    <location>
        <begin position="238"/>
        <end position="263"/>
    </location>
</feature>
<dbReference type="GO" id="GO:0016020">
    <property type="term" value="C:membrane"/>
    <property type="evidence" value="ECO:0007669"/>
    <property type="project" value="UniProtKB-SubCell"/>
</dbReference>